<dbReference type="AlphaFoldDB" id="A0A835Z2Y5"/>
<evidence type="ECO:0000256" key="7">
    <source>
        <dbReference type="RuleBase" id="RU361165"/>
    </source>
</evidence>
<evidence type="ECO:0000256" key="1">
    <source>
        <dbReference type="ARBA" id="ARBA00022527"/>
    </source>
</evidence>
<comment type="activity regulation">
    <text evidence="7">Activated by threonine and tyrosine phosphorylation.</text>
</comment>
<feature type="binding site" evidence="6">
    <location>
        <position position="160"/>
    </location>
    <ligand>
        <name>ATP</name>
        <dbReference type="ChEBI" id="CHEBI:30616"/>
    </ligand>
</feature>
<dbReference type="PROSITE" id="PS00107">
    <property type="entry name" value="PROTEIN_KINASE_ATP"/>
    <property type="match status" value="1"/>
</dbReference>
<dbReference type="InterPro" id="IPR003527">
    <property type="entry name" value="MAP_kinase_CS"/>
</dbReference>
<reference evidence="11" key="1">
    <citation type="submission" date="2021-02" db="EMBL/GenBank/DDBJ databases">
        <title>First Annotated Genome of the Yellow-green Alga Tribonema minus.</title>
        <authorList>
            <person name="Mahan K.M."/>
        </authorList>
    </citation>
    <scope>NUCLEOTIDE SEQUENCE</scope>
    <source>
        <strain evidence="11">UTEX B ZZ1240</strain>
    </source>
</reference>
<dbReference type="PROSITE" id="PS50003">
    <property type="entry name" value="PH_DOMAIN"/>
    <property type="match status" value="1"/>
</dbReference>
<evidence type="ECO:0000256" key="4">
    <source>
        <dbReference type="ARBA" id="ARBA00022777"/>
    </source>
</evidence>
<dbReference type="OrthoDB" id="192887at2759"/>
<dbReference type="InterPro" id="IPR001849">
    <property type="entry name" value="PH_domain"/>
</dbReference>
<sequence>MVQGQKPSQHLEGFLTKKGGVSWKKRWFTLEDHVVTYYSRQGDPKPRGRMVLNAESRVTNLPTRPHAFQVITNSKALMVFADTPEEKDHWYGTLQTQIEALQERAAQRRTRRDTRVVNAAGTDFELDVKYEMIKPIGHGAYGVVISAINHENNSKVAVKKIPGAFEDLIDAKRIVREIRLLRHFNHENVIKIVDILPPPSLNDFEDVYIISELMETDLHRVIYSRQKLTDEHIQYFLYQLLCALKYIHSASVLHRDLKPSNVLLNANCDLKLCDFGLSRGVTGEHDTVDLTEYVVTRWYRAPEIMLSVQNYNEAIDVWSVGCIFGEMLGRKPLFPGNDYIHQLKLITKLIGKPAEADLWFVSNPRARRFMLGLPDTAPADLAARFPEASADGIALLSRMLTLDSAKRISVADALAHPYLASLHDATLEPLADSAVNWRDIEEVELTKRNLQLLIFNDVLHYHPECIDQLANANVLPLPTPPNTSPPKPYPPAASAPPPAAAAAAGTLNSGASSANSSLAGSAHARGA</sequence>
<keyword evidence="3 6" id="KW-0547">Nucleotide-binding</keyword>
<evidence type="ECO:0000256" key="2">
    <source>
        <dbReference type="ARBA" id="ARBA00022679"/>
    </source>
</evidence>
<dbReference type="CDD" id="cd07834">
    <property type="entry name" value="STKc_MAPK"/>
    <property type="match status" value="1"/>
</dbReference>
<dbReference type="InterPro" id="IPR017441">
    <property type="entry name" value="Protein_kinase_ATP_BS"/>
</dbReference>
<dbReference type="EC" id="2.7.11.24" evidence="7"/>
<dbReference type="SUPFAM" id="SSF56112">
    <property type="entry name" value="Protein kinase-like (PK-like)"/>
    <property type="match status" value="1"/>
</dbReference>
<feature type="domain" description="PH" evidence="9">
    <location>
        <begin position="8"/>
        <end position="99"/>
    </location>
</feature>
<proteinExistence type="inferred from homology"/>
<comment type="catalytic activity">
    <reaction evidence="7">
        <text>L-threonyl-[protein] + ATP = O-phospho-L-threonyl-[protein] + ADP + H(+)</text>
        <dbReference type="Rhea" id="RHEA:46608"/>
        <dbReference type="Rhea" id="RHEA-COMP:11060"/>
        <dbReference type="Rhea" id="RHEA-COMP:11605"/>
        <dbReference type="ChEBI" id="CHEBI:15378"/>
        <dbReference type="ChEBI" id="CHEBI:30013"/>
        <dbReference type="ChEBI" id="CHEBI:30616"/>
        <dbReference type="ChEBI" id="CHEBI:61977"/>
        <dbReference type="ChEBI" id="CHEBI:456216"/>
        <dbReference type="EC" id="2.7.11.24"/>
    </reaction>
</comment>
<keyword evidence="12" id="KW-1185">Reference proteome</keyword>
<dbReference type="Proteomes" id="UP000664859">
    <property type="component" value="Unassembled WGS sequence"/>
</dbReference>
<evidence type="ECO:0000313" key="12">
    <source>
        <dbReference type="Proteomes" id="UP000664859"/>
    </source>
</evidence>
<dbReference type="Gene3D" id="2.30.29.30">
    <property type="entry name" value="Pleckstrin-homology domain (PH domain)/Phosphotyrosine-binding domain (PTB)"/>
    <property type="match status" value="1"/>
</dbReference>
<feature type="region of interest" description="Disordered" evidence="8">
    <location>
        <begin position="477"/>
        <end position="527"/>
    </location>
</feature>
<dbReference type="FunFam" id="1.10.510.10:FF:000040">
    <property type="entry name" value="Mitogen-activated protein kinase"/>
    <property type="match status" value="1"/>
</dbReference>
<evidence type="ECO:0000259" key="9">
    <source>
        <dbReference type="PROSITE" id="PS50003"/>
    </source>
</evidence>
<dbReference type="PROSITE" id="PS50011">
    <property type="entry name" value="PROTEIN_KINASE_DOM"/>
    <property type="match status" value="1"/>
</dbReference>
<accession>A0A835Z2Y5</accession>
<evidence type="ECO:0000259" key="10">
    <source>
        <dbReference type="PROSITE" id="PS50011"/>
    </source>
</evidence>
<dbReference type="PANTHER" id="PTHR24055">
    <property type="entry name" value="MITOGEN-ACTIVATED PROTEIN KINASE"/>
    <property type="match status" value="1"/>
</dbReference>
<name>A0A835Z2Y5_9STRA</name>
<feature type="compositionally biased region" description="Pro residues" evidence="8">
    <location>
        <begin position="477"/>
        <end position="499"/>
    </location>
</feature>
<dbReference type="Gene3D" id="1.10.510.10">
    <property type="entry name" value="Transferase(Phosphotransferase) domain 1"/>
    <property type="match status" value="1"/>
</dbReference>
<dbReference type="PROSITE" id="PS01351">
    <property type="entry name" value="MAPK"/>
    <property type="match status" value="1"/>
</dbReference>
<keyword evidence="5 6" id="KW-0067">ATP-binding</keyword>
<keyword evidence="1 7" id="KW-0723">Serine/threonine-protein kinase</keyword>
<dbReference type="SMART" id="SM00220">
    <property type="entry name" value="S_TKc"/>
    <property type="match status" value="1"/>
</dbReference>
<dbReference type="SUPFAM" id="SSF50729">
    <property type="entry name" value="PH domain-like"/>
    <property type="match status" value="1"/>
</dbReference>
<comment type="cofactor">
    <cofactor evidence="7">
        <name>Mg(2+)</name>
        <dbReference type="ChEBI" id="CHEBI:18420"/>
    </cofactor>
</comment>
<evidence type="ECO:0000256" key="6">
    <source>
        <dbReference type="PROSITE-ProRule" id="PRU10141"/>
    </source>
</evidence>
<protein>
    <recommendedName>
        <fullName evidence="7">Mitogen-activated protein kinase</fullName>
        <ecNumber evidence="7">2.7.11.24</ecNumber>
    </recommendedName>
</protein>
<feature type="domain" description="Protein kinase" evidence="10">
    <location>
        <begin position="130"/>
        <end position="419"/>
    </location>
</feature>
<dbReference type="InterPro" id="IPR011009">
    <property type="entry name" value="Kinase-like_dom_sf"/>
</dbReference>
<evidence type="ECO:0000313" key="11">
    <source>
        <dbReference type="EMBL" id="KAG5182119.1"/>
    </source>
</evidence>
<gene>
    <name evidence="11" type="ORF">JKP88DRAFT_269978</name>
</gene>
<dbReference type="SMART" id="SM00233">
    <property type="entry name" value="PH"/>
    <property type="match status" value="1"/>
</dbReference>
<dbReference type="InterPro" id="IPR050117">
    <property type="entry name" value="MAPK"/>
</dbReference>
<evidence type="ECO:0000256" key="8">
    <source>
        <dbReference type="SAM" id="MobiDB-lite"/>
    </source>
</evidence>
<dbReference type="EMBL" id="JAFCMP010000268">
    <property type="protein sequence ID" value="KAG5182119.1"/>
    <property type="molecule type" value="Genomic_DNA"/>
</dbReference>
<organism evidence="11 12">
    <name type="scientific">Tribonema minus</name>
    <dbReference type="NCBI Taxonomy" id="303371"/>
    <lineage>
        <taxon>Eukaryota</taxon>
        <taxon>Sar</taxon>
        <taxon>Stramenopiles</taxon>
        <taxon>Ochrophyta</taxon>
        <taxon>PX clade</taxon>
        <taxon>Xanthophyceae</taxon>
        <taxon>Tribonematales</taxon>
        <taxon>Tribonemataceae</taxon>
        <taxon>Tribonema</taxon>
    </lineage>
</organism>
<dbReference type="InterPro" id="IPR008271">
    <property type="entry name" value="Ser/Thr_kinase_AS"/>
</dbReference>
<evidence type="ECO:0000256" key="5">
    <source>
        <dbReference type="ARBA" id="ARBA00022840"/>
    </source>
</evidence>
<dbReference type="InterPro" id="IPR000719">
    <property type="entry name" value="Prot_kinase_dom"/>
</dbReference>
<keyword evidence="7" id="KW-0460">Magnesium</keyword>
<dbReference type="FunFam" id="3.30.200.20:FF:000046">
    <property type="entry name" value="Mitogen-activated protein kinase"/>
    <property type="match status" value="1"/>
</dbReference>
<dbReference type="GO" id="GO:0004707">
    <property type="term" value="F:MAP kinase activity"/>
    <property type="evidence" value="ECO:0007669"/>
    <property type="project" value="UniProtKB-EC"/>
</dbReference>
<dbReference type="Pfam" id="PF00169">
    <property type="entry name" value="PH"/>
    <property type="match status" value="1"/>
</dbReference>
<dbReference type="PROSITE" id="PS00108">
    <property type="entry name" value="PROTEIN_KINASE_ST"/>
    <property type="match status" value="1"/>
</dbReference>
<dbReference type="Pfam" id="PF00069">
    <property type="entry name" value="Pkinase"/>
    <property type="match status" value="1"/>
</dbReference>
<evidence type="ECO:0000256" key="3">
    <source>
        <dbReference type="ARBA" id="ARBA00022741"/>
    </source>
</evidence>
<dbReference type="Gene3D" id="3.30.200.20">
    <property type="entry name" value="Phosphorylase Kinase, domain 1"/>
    <property type="match status" value="1"/>
</dbReference>
<comment type="similarity">
    <text evidence="7">Belongs to the protein kinase superfamily. Ser/Thr protein kinase family. MAP kinase subfamily.</text>
</comment>
<comment type="caution">
    <text evidence="11">The sequence shown here is derived from an EMBL/GenBank/DDBJ whole genome shotgun (WGS) entry which is preliminary data.</text>
</comment>
<dbReference type="InterPro" id="IPR011993">
    <property type="entry name" value="PH-like_dom_sf"/>
</dbReference>
<dbReference type="GO" id="GO:0005524">
    <property type="term" value="F:ATP binding"/>
    <property type="evidence" value="ECO:0007669"/>
    <property type="project" value="UniProtKB-UniRule"/>
</dbReference>
<keyword evidence="4 7" id="KW-0418">Kinase</keyword>
<feature type="compositionally biased region" description="Low complexity" evidence="8">
    <location>
        <begin position="500"/>
        <end position="527"/>
    </location>
</feature>
<keyword evidence="2 7" id="KW-0808">Transferase</keyword>